<dbReference type="GO" id="GO:0005783">
    <property type="term" value="C:endoplasmic reticulum"/>
    <property type="evidence" value="ECO:0007669"/>
    <property type="project" value="TreeGrafter"/>
</dbReference>
<evidence type="ECO:0008006" key="4">
    <source>
        <dbReference type="Google" id="ProtNLM"/>
    </source>
</evidence>
<dbReference type="AlphaFoldDB" id="A0A9D4LRI5"/>
<reference evidence="2" key="2">
    <citation type="submission" date="2020-11" db="EMBL/GenBank/DDBJ databases">
        <authorList>
            <person name="McCartney M.A."/>
            <person name="Auch B."/>
            <person name="Kono T."/>
            <person name="Mallez S."/>
            <person name="Becker A."/>
            <person name="Gohl D.M."/>
            <person name="Silverstein K.A.T."/>
            <person name="Koren S."/>
            <person name="Bechman K.B."/>
            <person name="Herman A."/>
            <person name="Abrahante J.E."/>
            <person name="Garbe J."/>
        </authorList>
    </citation>
    <scope>NUCLEOTIDE SEQUENCE</scope>
    <source>
        <strain evidence="2">Duluth1</strain>
        <tissue evidence="2">Whole animal</tissue>
    </source>
</reference>
<dbReference type="PANTHER" id="PTHR21329:SF3">
    <property type="entry name" value="PHOSPHATIDYLINOSITOL N-ACETYLGLUCOSAMINYLTRANSFERASE SUBUNIT Q"/>
    <property type="match status" value="1"/>
</dbReference>
<accession>A0A9D4LRI5</accession>
<dbReference type="Proteomes" id="UP000828390">
    <property type="component" value="Unassembled WGS sequence"/>
</dbReference>
<protein>
    <recommendedName>
        <fullName evidence="4">Phosphatidylinositol N-acetylglucosaminyltransferase subunit Q</fullName>
    </recommendedName>
</protein>
<proteinExistence type="predicted"/>
<organism evidence="2 3">
    <name type="scientific">Dreissena polymorpha</name>
    <name type="common">Zebra mussel</name>
    <name type="synonym">Mytilus polymorpha</name>
    <dbReference type="NCBI Taxonomy" id="45954"/>
    <lineage>
        <taxon>Eukaryota</taxon>
        <taxon>Metazoa</taxon>
        <taxon>Spiralia</taxon>
        <taxon>Lophotrochozoa</taxon>
        <taxon>Mollusca</taxon>
        <taxon>Bivalvia</taxon>
        <taxon>Autobranchia</taxon>
        <taxon>Heteroconchia</taxon>
        <taxon>Euheterodonta</taxon>
        <taxon>Imparidentia</taxon>
        <taxon>Neoheterodontei</taxon>
        <taxon>Myida</taxon>
        <taxon>Dreissenoidea</taxon>
        <taxon>Dreissenidae</taxon>
        <taxon>Dreissena</taxon>
    </lineage>
</organism>
<dbReference type="PANTHER" id="PTHR21329">
    <property type="entry name" value="PHOSPHATIDYLINOSITOL N-ACETYLGLUCOSAMINYLTRANSFERASE SUBUNIT Q-RELATED"/>
    <property type="match status" value="1"/>
</dbReference>
<comment type="caution">
    <text evidence="2">The sequence shown here is derived from an EMBL/GenBank/DDBJ whole genome shotgun (WGS) entry which is preliminary data.</text>
</comment>
<keyword evidence="1" id="KW-0472">Membrane</keyword>
<name>A0A9D4LRI5_DREPO</name>
<dbReference type="InterPro" id="IPR007720">
    <property type="entry name" value="PigQ/GPI1"/>
</dbReference>
<dbReference type="GO" id="GO:0006506">
    <property type="term" value="P:GPI anchor biosynthetic process"/>
    <property type="evidence" value="ECO:0007669"/>
    <property type="project" value="InterPro"/>
</dbReference>
<reference evidence="2" key="1">
    <citation type="journal article" date="2019" name="bioRxiv">
        <title>The Genome of the Zebra Mussel, Dreissena polymorpha: A Resource for Invasive Species Research.</title>
        <authorList>
            <person name="McCartney M.A."/>
            <person name="Auch B."/>
            <person name="Kono T."/>
            <person name="Mallez S."/>
            <person name="Zhang Y."/>
            <person name="Obille A."/>
            <person name="Becker A."/>
            <person name="Abrahante J.E."/>
            <person name="Garbe J."/>
            <person name="Badalamenti J.P."/>
            <person name="Herman A."/>
            <person name="Mangelson H."/>
            <person name="Liachko I."/>
            <person name="Sullivan S."/>
            <person name="Sone E.D."/>
            <person name="Koren S."/>
            <person name="Silverstein K.A.T."/>
            <person name="Beckman K.B."/>
            <person name="Gohl D.M."/>
        </authorList>
    </citation>
    <scope>NUCLEOTIDE SEQUENCE</scope>
    <source>
        <strain evidence="2">Duluth1</strain>
        <tissue evidence="2">Whole animal</tissue>
    </source>
</reference>
<keyword evidence="3" id="KW-1185">Reference proteome</keyword>
<keyword evidence="1" id="KW-0812">Transmembrane</keyword>
<evidence type="ECO:0000313" key="2">
    <source>
        <dbReference type="EMBL" id="KAH3862458.1"/>
    </source>
</evidence>
<keyword evidence="1" id="KW-1133">Transmembrane helix</keyword>
<dbReference type="Pfam" id="PF05024">
    <property type="entry name" value="Gpi1"/>
    <property type="match status" value="1"/>
</dbReference>
<feature type="transmembrane region" description="Helical" evidence="1">
    <location>
        <begin position="159"/>
        <end position="182"/>
    </location>
</feature>
<gene>
    <name evidence="2" type="ORF">DPMN_025425</name>
</gene>
<dbReference type="EMBL" id="JAIWYP010000002">
    <property type="protein sequence ID" value="KAH3862458.1"/>
    <property type="molecule type" value="Genomic_DNA"/>
</dbReference>
<sequence>MLGNLIDPPTFVTQLRLRSNKFTSVRTNRYENTVNSKETSNLCVGQVLDTMLGLACMWILMSNGTAQWLANIGLAYGDKTAEGLKELLDWLMGAPAGLKLNSQLTHFLGKFFQYHIYLWTVYLSIIRPVLGSLLFYSSLSGVLGLTFQLALLQDILATMTVHIYCFYVYAARLYRLQIYALGSLWRLFRGKKWNVLRQRVDSAVYDVDQLFVGTLLFTVLLFILPTSALYYVVFTLLRILVLVIQGLLTRMRSILDTTPWWSVLRWLFNRQCLVDGAYLTTHTSSKSNNLVLYMHGTSPSLSTVLSSCREPTSGSPYTWATILKNLIHGHLIYPWIEMKQS</sequence>
<evidence type="ECO:0000256" key="1">
    <source>
        <dbReference type="SAM" id="Phobius"/>
    </source>
</evidence>
<evidence type="ECO:0000313" key="3">
    <source>
        <dbReference type="Proteomes" id="UP000828390"/>
    </source>
</evidence>
<feature type="transmembrane region" description="Helical" evidence="1">
    <location>
        <begin position="116"/>
        <end position="139"/>
    </location>
</feature>
<feature type="transmembrane region" description="Helical" evidence="1">
    <location>
        <begin position="229"/>
        <end position="248"/>
    </location>
</feature>
<dbReference type="GO" id="GO:0016020">
    <property type="term" value="C:membrane"/>
    <property type="evidence" value="ECO:0007669"/>
    <property type="project" value="InterPro"/>
</dbReference>